<evidence type="ECO:0000313" key="2">
    <source>
        <dbReference type="Proteomes" id="UP000324479"/>
    </source>
</evidence>
<evidence type="ECO:0000313" key="1">
    <source>
        <dbReference type="EMBL" id="KAA5543633.1"/>
    </source>
</evidence>
<gene>
    <name evidence="1" type="ORF">FYK55_10515</name>
</gene>
<dbReference type="SUPFAM" id="SSF54427">
    <property type="entry name" value="NTF2-like"/>
    <property type="match status" value="1"/>
</dbReference>
<dbReference type="Gene3D" id="3.10.450.50">
    <property type="match status" value="1"/>
</dbReference>
<keyword evidence="2" id="KW-1185">Reference proteome</keyword>
<accession>A0A5M6D8G2</accession>
<dbReference type="AlphaFoldDB" id="A0A5M6D8G2"/>
<name>A0A5M6D8G2_9BACT</name>
<dbReference type="Proteomes" id="UP000324479">
    <property type="component" value="Unassembled WGS sequence"/>
</dbReference>
<organism evidence="1 2">
    <name type="scientific">Roseiconus nitratireducens</name>
    <dbReference type="NCBI Taxonomy" id="2605748"/>
    <lineage>
        <taxon>Bacteria</taxon>
        <taxon>Pseudomonadati</taxon>
        <taxon>Planctomycetota</taxon>
        <taxon>Planctomycetia</taxon>
        <taxon>Pirellulales</taxon>
        <taxon>Pirellulaceae</taxon>
        <taxon>Roseiconus</taxon>
    </lineage>
</organism>
<proteinExistence type="predicted"/>
<reference evidence="1 2" key="1">
    <citation type="submission" date="2019-08" db="EMBL/GenBank/DDBJ databases">
        <authorList>
            <person name="Dhanesh K."/>
            <person name="Kumar G."/>
            <person name="Sasikala C."/>
            <person name="Venkata Ramana C."/>
        </authorList>
    </citation>
    <scope>NUCLEOTIDE SEQUENCE [LARGE SCALE GENOMIC DNA]</scope>
    <source>
        <strain evidence="1 2">JC645</strain>
    </source>
</reference>
<evidence type="ECO:0008006" key="3">
    <source>
        <dbReference type="Google" id="ProtNLM"/>
    </source>
</evidence>
<dbReference type="RefSeq" id="WP_150076385.1">
    <property type="nucleotide sequence ID" value="NZ_VWOX01000005.1"/>
</dbReference>
<sequence>MSNHLQTANRFAKALDKEDYATAGSLLSERCRYNCRGERHIGPEAIIAAYQGNGNAAKSFDAIRYESQVVAESPERYHVSFVDHITHAGLQHTFRCEQWIQLDESGQICQIEHRDLPGQVAALQAFRSRLTLHHDPDSDQHA</sequence>
<dbReference type="InterPro" id="IPR032710">
    <property type="entry name" value="NTF2-like_dom_sf"/>
</dbReference>
<dbReference type="EMBL" id="VWOX01000005">
    <property type="protein sequence ID" value="KAA5543633.1"/>
    <property type="molecule type" value="Genomic_DNA"/>
</dbReference>
<comment type="caution">
    <text evidence="1">The sequence shown here is derived from an EMBL/GenBank/DDBJ whole genome shotgun (WGS) entry which is preliminary data.</text>
</comment>
<protein>
    <recommendedName>
        <fullName evidence="3">SnoaL-like protein</fullName>
    </recommendedName>
</protein>